<name>A0A8K0WT37_9HYPO</name>
<dbReference type="Gene3D" id="3.30.559.30">
    <property type="entry name" value="Nonribosomal peptide synthetase, condensation domain"/>
    <property type="match status" value="3"/>
</dbReference>
<dbReference type="FunFam" id="3.30.300.30:FF:000015">
    <property type="entry name" value="Nonribosomal peptide synthase SidD"/>
    <property type="match status" value="2"/>
</dbReference>
<dbReference type="EMBL" id="JAGPNK010000005">
    <property type="protein sequence ID" value="KAH7320766.1"/>
    <property type="molecule type" value="Genomic_DNA"/>
</dbReference>
<dbReference type="SUPFAM" id="SSF56801">
    <property type="entry name" value="Acetyl-CoA synthetase-like"/>
    <property type="match status" value="3"/>
</dbReference>
<evidence type="ECO:0000256" key="4">
    <source>
        <dbReference type="ARBA" id="ARBA00029454"/>
    </source>
</evidence>
<evidence type="ECO:0000259" key="7">
    <source>
        <dbReference type="PROSITE" id="PS50075"/>
    </source>
</evidence>
<dbReference type="SUPFAM" id="SSF52777">
    <property type="entry name" value="CoA-dependent acyltransferases"/>
    <property type="match status" value="5"/>
</dbReference>
<dbReference type="SUPFAM" id="SSF47336">
    <property type="entry name" value="ACP-like"/>
    <property type="match status" value="3"/>
</dbReference>
<comment type="similarity">
    <text evidence="4">Belongs to the NRP synthetase family.</text>
</comment>
<dbReference type="GO" id="GO:0043041">
    <property type="term" value="P:amino acid activation for nonribosomal peptide biosynthetic process"/>
    <property type="evidence" value="ECO:0007669"/>
    <property type="project" value="TreeGrafter"/>
</dbReference>
<dbReference type="GO" id="GO:0044550">
    <property type="term" value="P:secondary metabolite biosynthetic process"/>
    <property type="evidence" value="ECO:0007669"/>
    <property type="project" value="TreeGrafter"/>
</dbReference>
<keyword evidence="9" id="KW-1185">Reference proteome</keyword>
<evidence type="ECO:0000313" key="9">
    <source>
        <dbReference type="Proteomes" id="UP000813444"/>
    </source>
</evidence>
<dbReference type="PANTHER" id="PTHR45527:SF16">
    <property type="entry name" value="NONRIBOSOMAL PEPTIDE SYNTHASE ATNA-RELATED"/>
    <property type="match status" value="1"/>
</dbReference>
<feature type="compositionally biased region" description="Low complexity" evidence="5">
    <location>
        <begin position="1429"/>
        <end position="1439"/>
    </location>
</feature>
<gene>
    <name evidence="8" type="ORF">B0I35DRAFT_407810</name>
</gene>
<dbReference type="InterPro" id="IPR009081">
    <property type="entry name" value="PP-bd_ACP"/>
</dbReference>
<accession>A0A8K0WT37</accession>
<feature type="compositionally biased region" description="Basic and acidic residues" evidence="5">
    <location>
        <begin position="2690"/>
        <end position="2706"/>
    </location>
</feature>
<evidence type="ECO:0000313" key="8">
    <source>
        <dbReference type="EMBL" id="KAH7320766.1"/>
    </source>
</evidence>
<evidence type="ECO:0000256" key="1">
    <source>
        <dbReference type="ARBA" id="ARBA00022450"/>
    </source>
</evidence>
<keyword evidence="3" id="KW-0436">Ligase</keyword>
<dbReference type="PROSITE" id="PS50075">
    <property type="entry name" value="CARRIER"/>
    <property type="match status" value="1"/>
</dbReference>
<keyword evidence="6" id="KW-0472">Membrane</keyword>
<dbReference type="GO" id="GO:0005737">
    <property type="term" value="C:cytoplasm"/>
    <property type="evidence" value="ECO:0007669"/>
    <property type="project" value="TreeGrafter"/>
</dbReference>
<organism evidence="8 9">
    <name type="scientific">Stachybotrys elegans</name>
    <dbReference type="NCBI Taxonomy" id="80388"/>
    <lineage>
        <taxon>Eukaryota</taxon>
        <taxon>Fungi</taxon>
        <taxon>Dikarya</taxon>
        <taxon>Ascomycota</taxon>
        <taxon>Pezizomycotina</taxon>
        <taxon>Sordariomycetes</taxon>
        <taxon>Hypocreomycetidae</taxon>
        <taxon>Hypocreales</taxon>
        <taxon>Stachybotryaceae</taxon>
        <taxon>Stachybotrys</taxon>
    </lineage>
</organism>
<dbReference type="OrthoDB" id="416786at2759"/>
<evidence type="ECO:0000256" key="6">
    <source>
        <dbReference type="SAM" id="Phobius"/>
    </source>
</evidence>
<dbReference type="PANTHER" id="PTHR45527">
    <property type="entry name" value="NONRIBOSOMAL PEPTIDE SYNTHETASE"/>
    <property type="match status" value="1"/>
</dbReference>
<dbReference type="Proteomes" id="UP000813444">
    <property type="component" value="Unassembled WGS sequence"/>
</dbReference>
<dbReference type="InterPro" id="IPR045851">
    <property type="entry name" value="AMP-bd_C_sf"/>
</dbReference>
<protein>
    <recommendedName>
        <fullName evidence="7">Carrier domain-containing protein</fullName>
    </recommendedName>
</protein>
<dbReference type="InterPro" id="IPR006162">
    <property type="entry name" value="Ppantetheine_attach_site"/>
</dbReference>
<dbReference type="GO" id="GO:0031177">
    <property type="term" value="F:phosphopantetheine binding"/>
    <property type="evidence" value="ECO:0007669"/>
    <property type="project" value="TreeGrafter"/>
</dbReference>
<sequence>MVDTRTFCIQIAILVSTFLRALWAMIIRVYCYSQQIGFGHLVSGREASIDGIEKIISPFLNLIVYRIAFYQASSERSILQNLQVQLVAGLSSRLCPLADILHSLESGGQTLLNTVFSFPRFSNPSSNEPEGFIQFHDEKDGDPTELDLAIDVEDPGNDVTIILEQWRDYFSPGLAGNITGTYTQAILAIMDRTDEQVRLLNMASPESLDKICLWNKEAPRLDELYMLHVFENAPRQPGARAVRPSSKGQLRYPEPDTASSRLVSRLRAPGVARNALVPLILIKSIYSFAGILAILKAGDAAGPFEPEAPQQRLVTIALDAETQVSLSSPQFQERLSSLSRTVVSVSASWPSLDQQDMFASYQDESTPSDSALVIFKSSSIGAPKGSILEHALPSTSALSQKPHVDLRSKSHALQSAAYAFDVSIEEACFAMMNSDCNHLAGAMTTMQVTPMVASMITPQAVPSLKRLDMGSETLTRSVTSVWAGQVQLLSTYGSSECSVAFMAMASLTVDAHGAHIAPAVGSLAWFADPGHHHLPVPVGAVSELVIEEKVVAHGYLNNEVQTPTRLIASAPWVPEKRKTSVNRLDRSSDLIRLEDDTSTHFVKRHDGRAKLHQRREIEHQFLMHQNSDQQVVVDVLPISLSASRKALVPFFTTTTSHYAPDQTGSALMLPITKTLGNNLGQPKQTLALALPPQMALSIYTPLRRLPRNTSGKTDDRAPAMLVSALPEDDSPTFALAVVHKVLPTTKLQPQLQKLRSDTLSLDTSLIPQNDHFFQFGGDSVSTIHPSTTTREQGLSSWAGPVFQHPTLQAIPDVLQHMTARLPAVESAVAPYVSSIPLKPTISLNIPRGEIELLKSLSQNIEVAYPSMPLQEGLLALTLRGQSSYTTSRTYEIEPTLNAARFQRTWQQLADDTFIRTSIFFTSSMTYQVVVANNEIAWPSSASLELYRTDDDARPVEEGQPLARYGLTRQEAIHVYYVWTVHHALYDGWSDSLVEIYHGEQQQLMPFSYFVEHIRERDPGATDSFLTKHLTGASAAPFPSISRPTAIDTTQPRGLQTLEVSLPHQQGQLVTTTTLLKATCALALFKYTDSMDVAFGLTLSGRDIDLAGIEVIPGPAIATVPLSARFDQQMPASQLLARVQSETVETINYHHEGRLSKSPSAIQKLEANTAILATTVARLPSPHDAPSVKTVFLTGEAPQANGLALWVSHASLANTYNPAGAAIIASVQRPYAPDNTSLSIGHTLPSNSTRLVRTNNRNHRAAVGTVGELLIEGPILTEGYIDNAQKTAESFIYDPGLTLTVKLHSTTTKSQRFYETSDLSRYAEDGSLFYTDRKDTQIKIHGQRAEIGEIEMPVRKFLPTPLDIGTDTTHNPDNGRSELSVYLQPTRLKLRQHSSRPRAIPQSVPSVSSETMLLEVRDKTQVRPAGHMVPSLFVPLSSPPKTQNGKAKRKTLKGVGEGLSAQQRSMYSVRHRTDPQPPSTPAEAALQQLSSSALGISSKQIGADNNFPHLGGGSLSATQLAVATRTHHVVISTQNIFRHSKLSDMARVTHLGDDEQSLGANVMSRNGNDGIGPFSLITQDKQTEALLMELKHTWHLDQDIVEDLYPTAPLQEGLLAATMKARDAYINREVYQIPKNINIDRFTSALESLIHRNSILRTSIAATTSWGSYRAVVQTPEPVARLRVQGLQAHLQTSSYNAVGQLGERLATATILQDAAGRNYFLSTAHYSVYDDWIMDLFWKEMELAVPCPLASFVAHLQNRLRTQAIDDFWREYLSEALPTTFPEPISSLSPSHQPSASESLSHTVYLRHESPASTLPTVIRAAWALLISSYADDRTSDVVFNVMHSGRNADIPDISDIMGPTITTHPVRVRWDDDATVGQFLADVQSNTLDLIPYEHTGLQRISELNADRKASCESNSILVIHPANLAQTDRLGLRRLGSTAGADGHDDSVFLNYGLATECKIDRGAVHVRASYDTNMIPSYQVGRIVNQLDSLIQQLCAAAPHQLVRDLDKLSHADRQKLKELHNQFPDQTVARSLPSVLAQMVAEAPDALAVDSQIGLRLTYAELERLSDIPTHDLVSLGVRPDDRVAWCSGKSPWTVVGLIAIIKSGATAIFLDASHPPSRRRETIEANQPHVILAIPPHDRLFSADDDMPAPDAIIVPLNVNELMGRDLPQRHLVPTPSSISKNNGLYFQFTSGSSGTPKGRVVEHGSFPSSTMVYTQRARLNYTSRVHQLSSYNSDSSLLEMLGAPINGACVCVPLEEARHGDLATSLNHPRISWSVMTPSLARTLPVDSVPTLRALVLTGEAVSPMDLARWSSRLSSSSIRLDNKYGPSEGSIFAYVQRKDTQVKIRGQRAELDEIEHHLLADNKIRGVVVVYPKTGRFKGQLVAFVSFVAAPERSETLSSAQNGGREAVSLLPEPEVLAASLSVRQVKTSLSRRLPSYMIPTIWVPLIFILLLVSGKANRRDLLGWLTSVNQATLSLLTTLGLSHDHGSNVLMDNKLTFTPVEEVLRAIWSKVLGLPEARISLDSSFSRLGGNSISAMQVVSLALIAQLHLPMSVMNQANDLLSSTESIEDEDHVAVKSADFEYWKMREGPNLVQDPVGRHVEMDESRTTKLVGFDNGIDTLDIRVAPLMRPPIPDNGLLYFISRFLAAQDAAVFRHRERTKVLLNYLGSGLHGTTPTAGAAAKFDKEDNGKEDRGKRTFSDSSEGGRGPRGNRVRRFALFGIQVAWWLDLSGTGEWVSKIRLSGGLGVFKACWRVAYFMDGGRAMASGASGYKRHHARARFRLF</sequence>
<keyword evidence="6" id="KW-1133">Transmembrane helix</keyword>
<dbReference type="Gene3D" id="2.30.38.10">
    <property type="entry name" value="Luciferase, Domain 3"/>
    <property type="match status" value="2"/>
</dbReference>
<dbReference type="PROSITE" id="PS00455">
    <property type="entry name" value="AMP_BINDING"/>
    <property type="match status" value="1"/>
</dbReference>
<keyword evidence="2" id="KW-0597">Phosphoprotein</keyword>
<feature type="domain" description="Carrier" evidence="7">
    <location>
        <begin position="2503"/>
        <end position="2579"/>
    </location>
</feature>
<evidence type="ECO:0000256" key="5">
    <source>
        <dbReference type="SAM" id="MobiDB-lite"/>
    </source>
</evidence>
<evidence type="ECO:0000256" key="2">
    <source>
        <dbReference type="ARBA" id="ARBA00022553"/>
    </source>
</evidence>
<feature type="transmembrane region" description="Helical" evidence="6">
    <location>
        <begin position="7"/>
        <end position="26"/>
    </location>
</feature>
<dbReference type="Gene3D" id="3.30.300.30">
    <property type="match status" value="3"/>
</dbReference>
<dbReference type="Gene3D" id="3.30.559.10">
    <property type="entry name" value="Chloramphenicol acetyltransferase-like domain"/>
    <property type="match status" value="2"/>
</dbReference>
<reference evidence="8" key="1">
    <citation type="journal article" date="2021" name="Nat. Commun.">
        <title>Genetic determinants of endophytism in the Arabidopsis root mycobiome.</title>
        <authorList>
            <person name="Mesny F."/>
            <person name="Miyauchi S."/>
            <person name="Thiergart T."/>
            <person name="Pickel B."/>
            <person name="Atanasova L."/>
            <person name="Karlsson M."/>
            <person name="Huettel B."/>
            <person name="Barry K.W."/>
            <person name="Haridas S."/>
            <person name="Chen C."/>
            <person name="Bauer D."/>
            <person name="Andreopoulos W."/>
            <person name="Pangilinan J."/>
            <person name="LaButti K."/>
            <person name="Riley R."/>
            <person name="Lipzen A."/>
            <person name="Clum A."/>
            <person name="Drula E."/>
            <person name="Henrissat B."/>
            <person name="Kohler A."/>
            <person name="Grigoriev I.V."/>
            <person name="Martin F.M."/>
            <person name="Hacquard S."/>
        </authorList>
    </citation>
    <scope>NUCLEOTIDE SEQUENCE</scope>
    <source>
        <strain evidence="8">MPI-CAGE-CH-0235</strain>
    </source>
</reference>
<dbReference type="Pfam" id="PF00550">
    <property type="entry name" value="PP-binding"/>
    <property type="match status" value="2"/>
</dbReference>
<dbReference type="InterPro" id="IPR000873">
    <property type="entry name" value="AMP-dep_synth/lig_dom"/>
</dbReference>
<dbReference type="FunFam" id="3.30.559.30:FF:000003">
    <property type="entry name" value="Nonribosomal peptide synthase SidD"/>
    <property type="match status" value="1"/>
</dbReference>
<keyword evidence="6" id="KW-0812">Transmembrane</keyword>
<dbReference type="Gene3D" id="1.10.1200.10">
    <property type="entry name" value="ACP-like"/>
    <property type="match status" value="3"/>
</dbReference>
<keyword evidence="1" id="KW-0596">Phosphopantetheine</keyword>
<proteinExistence type="inferred from homology"/>
<dbReference type="InterPro" id="IPR023213">
    <property type="entry name" value="CAT-like_dom_sf"/>
</dbReference>
<comment type="caution">
    <text evidence="8">The sequence shown here is derived from an EMBL/GenBank/DDBJ whole genome shotgun (WGS) entry which is preliminary data.</text>
</comment>
<dbReference type="PROSITE" id="PS00012">
    <property type="entry name" value="PHOSPHOPANTETHEINE"/>
    <property type="match status" value="1"/>
</dbReference>
<feature type="region of interest" description="Disordered" evidence="5">
    <location>
        <begin position="2683"/>
        <end position="2716"/>
    </location>
</feature>
<feature type="region of interest" description="Disordered" evidence="5">
    <location>
        <begin position="237"/>
        <end position="256"/>
    </location>
</feature>
<dbReference type="InterPro" id="IPR020845">
    <property type="entry name" value="AMP-binding_CS"/>
</dbReference>
<dbReference type="InterPro" id="IPR036736">
    <property type="entry name" value="ACP-like_sf"/>
</dbReference>
<dbReference type="GO" id="GO:0016874">
    <property type="term" value="F:ligase activity"/>
    <property type="evidence" value="ECO:0007669"/>
    <property type="project" value="UniProtKB-KW"/>
</dbReference>
<evidence type="ECO:0000256" key="3">
    <source>
        <dbReference type="ARBA" id="ARBA00022598"/>
    </source>
</evidence>
<feature type="region of interest" description="Disordered" evidence="5">
    <location>
        <begin position="1429"/>
        <end position="1462"/>
    </location>
</feature>
<dbReference type="Pfam" id="PF00668">
    <property type="entry name" value="Condensation"/>
    <property type="match status" value="3"/>
</dbReference>
<dbReference type="CDD" id="cd19545">
    <property type="entry name" value="FUM14_C_NRPS-like"/>
    <property type="match status" value="1"/>
</dbReference>
<dbReference type="Gene3D" id="3.40.50.980">
    <property type="match status" value="4"/>
</dbReference>
<dbReference type="Pfam" id="PF00501">
    <property type="entry name" value="AMP-binding"/>
    <property type="match status" value="2"/>
</dbReference>
<dbReference type="InterPro" id="IPR001242">
    <property type="entry name" value="Condensation_dom"/>
</dbReference>